<evidence type="ECO:0000256" key="2">
    <source>
        <dbReference type="SAM" id="Phobius"/>
    </source>
</evidence>
<dbReference type="Proteomes" id="UP000657385">
    <property type="component" value="Unassembled WGS sequence"/>
</dbReference>
<organism evidence="3 4">
    <name type="scientific">Streptacidiphilus fuscans</name>
    <dbReference type="NCBI Taxonomy" id="2789292"/>
    <lineage>
        <taxon>Bacteria</taxon>
        <taxon>Bacillati</taxon>
        <taxon>Actinomycetota</taxon>
        <taxon>Actinomycetes</taxon>
        <taxon>Kitasatosporales</taxon>
        <taxon>Streptomycetaceae</taxon>
        <taxon>Streptacidiphilus</taxon>
    </lineage>
</organism>
<keyword evidence="2" id="KW-0812">Transmembrane</keyword>
<feature type="transmembrane region" description="Helical" evidence="2">
    <location>
        <begin position="231"/>
        <end position="250"/>
    </location>
</feature>
<protein>
    <submittedName>
        <fullName evidence="3">Uncharacterized protein</fullName>
    </submittedName>
</protein>
<feature type="region of interest" description="Disordered" evidence="1">
    <location>
        <begin position="1"/>
        <end position="23"/>
    </location>
</feature>
<comment type="caution">
    <text evidence="3">The sequence shown here is derived from an EMBL/GenBank/DDBJ whole genome shotgun (WGS) entry which is preliminary data.</text>
</comment>
<evidence type="ECO:0000313" key="4">
    <source>
        <dbReference type="Proteomes" id="UP000657385"/>
    </source>
</evidence>
<keyword evidence="2" id="KW-1133">Transmembrane helix</keyword>
<keyword evidence="2" id="KW-0472">Membrane</keyword>
<sequence length="508" mass="51792">MSVRNLGDWSPLGLGSDPVRADPDAISAAQQRYQHIADTIDDATAKLQKIVGTNSDSLAGQYVQGLQSAASSLNDRLTKAGVRYHDVASQITSYEPDLEQGLSETAGALSDAEAAQNAQIKASAMPDPKKSSDGSTPPDEQAKGDAKNKATSDADSQMTAAKTRLTNAMDALNTAGKRFGDAVNSKNYKDGLTDTFKDKLDAVMAKISQVFAIIGMILGALAILIPGVDVLVLASVVAGAITLIANITLYHDGKGSLADVILGAVGLGLAGLGAIASVVGKGISAAAKAVAVAGKTRPVPLGGGDGSIPLVPLRPIGGAGGRPVPNFSRPFGPGNERPVPNFSRPFGPGNRPGGPLGQGFGAGRPIPNFSRPLPQPGPNAAADWKNLSDWFNNPATNFLLGKGGATTPEIGFWASAANQLKDAGDMWKGLLTNPLQFGKDFGSIIAGVKGAQGLQEIVGAAGLGKISPLWYVWGGLNGAFGAGAGFVYTGGRLNGWIPALNPPGYGAA</sequence>
<dbReference type="RefSeq" id="WP_196194737.1">
    <property type="nucleotide sequence ID" value="NZ_JADPRT010000006.1"/>
</dbReference>
<feature type="region of interest" description="Disordered" evidence="1">
    <location>
        <begin position="109"/>
        <end position="158"/>
    </location>
</feature>
<dbReference type="EMBL" id="JADPRT010000006">
    <property type="protein sequence ID" value="MBF9069550.1"/>
    <property type="molecule type" value="Genomic_DNA"/>
</dbReference>
<keyword evidence="4" id="KW-1185">Reference proteome</keyword>
<evidence type="ECO:0000256" key="1">
    <source>
        <dbReference type="SAM" id="MobiDB-lite"/>
    </source>
</evidence>
<dbReference type="AlphaFoldDB" id="A0A931B1N8"/>
<name>A0A931B1N8_9ACTN</name>
<reference evidence="3" key="1">
    <citation type="submission" date="2020-11" db="EMBL/GenBank/DDBJ databases">
        <title>Isolation and identification of active actinomycetes.</title>
        <authorList>
            <person name="Yu B."/>
        </authorList>
    </citation>
    <scope>NUCLEOTIDE SEQUENCE</scope>
    <source>
        <strain evidence="3">NEAU-YB345</strain>
    </source>
</reference>
<feature type="transmembrane region" description="Helical" evidence="2">
    <location>
        <begin position="207"/>
        <end position="225"/>
    </location>
</feature>
<feature type="transmembrane region" description="Helical" evidence="2">
    <location>
        <begin position="257"/>
        <end position="279"/>
    </location>
</feature>
<accession>A0A931B1N8</accession>
<feature type="compositionally biased region" description="Basic and acidic residues" evidence="1">
    <location>
        <begin position="140"/>
        <end position="152"/>
    </location>
</feature>
<proteinExistence type="predicted"/>
<evidence type="ECO:0000313" key="3">
    <source>
        <dbReference type="EMBL" id="MBF9069550.1"/>
    </source>
</evidence>
<gene>
    <name evidence="3" type="ORF">I2501_16115</name>
</gene>